<evidence type="ECO:0000313" key="3">
    <source>
        <dbReference type="Proteomes" id="UP001418222"/>
    </source>
</evidence>
<organism evidence="2 3">
    <name type="scientific">Platanthera zijinensis</name>
    <dbReference type="NCBI Taxonomy" id="2320716"/>
    <lineage>
        <taxon>Eukaryota</taxon>
        <taxon>Viridiplantae</taxon>
        <taxon>Streptophyta</taxon>
        <taxon>Embryophyta</taxon>
        <taxon>Tracheophyta</taxon>
        <taxon>Spermatophyta</taxon>
        <taxon>Magnoliopsida</taxon>
        <taxon>Liliopsida</taxon>
        <taxon>Asparagales</taxon>
        <taxon>Orchidaceae</taxon>
        <taxon>Orchidoideae</taxon>
        <taxon>Orchideae</taxon>
        <taxon>Orchidinae</taxon>
        <taxon>Platanthera</taxon>
    </lineage>
</organism>
<dbReference type="PANTHER" id="PTHR33673:SF36">
    <property type="entry name" value="MYB-LIKE PROTEIN Q"/>
    <property type="match status" value="1"/>
</dbReference>
<feature type="compositionally biased region" description="Basic and acidic residues" evidence="1">
    <location>
        <begin position="1"/>
        <end position="15"/>
    </location>
</feature>
<dbReference type="AlphaFoldDB" id="A0AAP0BF31"/>
<comment type="caution">
    <text evidence="2">The sequence shown here is derived from an EMBL/GenBank/DDBJ whole genome shotgun (WGS) entry which is preliminary data.</text>
</comment>
<evidence type="ECO:0000256" key="1">
    <source>
        <dbReference type="SAM" id="MobiDB-lite"/>
    </source>
</evidence>
<reference evidence="2 3" key="1">
    <citation type="journal article" date="2022" name="Nat. Plants">
        <title>Genomes of leafy and leafless Platanthera orchids illuminate the evolution of mycoheterotrophy.</title>
        <authorList>
            <person name="Li M.H."/>
            <person name="Liu K.W."/>
            <person name="Li Z."/>
            <person name="Lu H.C."/>
            <person name="Ye Q.L."/>
            <person name="Zhang D."/>
            <person name="Wang J.Y."/>
            <person name="Li Y.F."/>
            <person name="Zhong Z.M."/>
            <person name="Liu X."/>
            <person name="Yu X."/>
            <person name="Liu D.K."/>
            <person name="Tu X.D."/>
            <person name="Liu B."/>
            <person name="Hao Y."/>
            <person name="Liao X.Y."/>
            <person name="Jiang Y.T."/>
            <person name="Sun W.H."/>
            <person name="Chen J."/>
            <person name="Chen Y.Q."/>
            <person name="Ai Y."/>
            <person name="Zhai J.W."/>
            <person name="Wu S.S."/>
            <person name="Zhou Z."/>
            <person name="Hsiao Y.Y."/>
            <person name="Wu W.L."/>
            <person name="Chen Y.Y."/>
            <person name="Lin Y.F."/>
            <person name="Hsu J.L."/>
            <person name="Li C.Y."/>
            <person name="Wang Z.W."/>
            <person name="Zhao X."/>
            <person name="Zhong W.Y."/>
            <person name="Ma X.K."/>
            <person name="Ma L."/>
            <person name="Huang J."/>
            <person name="Chen G.Z."/>
            <person name="Huang M.Z."/>
            <person name="Huang L."/>
            <person name="Peng D.H."/>
            <person name="Luo Y.B."/>
            <person name="Zou S.Q."/>
            <person name="Chen S.P."/>
            <person name="Lan S."/>
            <person name="Tsai W.C."/>
            <person name="Van de Peer Y."/>
            <person name="Liu Z.J."/>
        </authorList>
    </citation>
    <scope>NUCLEOTIDE SEQUENCE [LARGE SCALE GENOMIC DNA]</scope>
    <source>
        <strain evidence="2">Lor287</strain>
    </source>
</reference>
<dbReference type="Proteomes" id="UP001418222">
    <property type="component" value="Unassembled WGS sequence"/>
</dbReference>
<protein>
    <submittedName>
        <fullName evidence="2">Uncharacterized protein</fullName>
    </submittedName>
</protein>
<dbReference type="EMBL" id="JBBWWQ010000010">
    <property type="protein sequence ID" value="KAK8937172.1"/>
    <property type="molecule type" value="Genomic_DNA"/>
</dbReference>
<feature type="region of interest" description="Disordered" evidence="1">
    <location>
        <begin position="173"/>
        <end position="214"/>
    </location>
</feature>
<feature type="compositionally biased region" description="Pro residues" evidence="1">
    <location>
        <begin position="180"/>
        <end position="189"/>
    </location>
</feature>
<sequence>MNHLPEKRADEDHDQPPPPPSPMKSPAASPAAVSFGNDIHHRYYDSNAALEKDQSSSSSDSDSDDEDFFQLEATELSIPAGKPPMAPPAFTENEIGLSAKSVGWKPPPPARYDVPDPNRIPMSVFARNPAAAATPKDWSVASNESLFSIQMGNSSFSREQGLLLMGRSGELGGATGWPSEYPPPRPPPTRAAAEAAAAGGKEMPAEANEAKKEGREEEVVVVVVEGETKEKASAHLLGHSISRQSDCSSTTSFRSFAFPVLTRDEKNESIRVMARQHTEHQPPPLVNPLMASAPPPAAATGPWTPSTTGAISSKRRWFPCFTWCGFCC</sequence>
<feature type="compositionally biased region" description="Low complexity" evidence="1">
    <location>
        <begin position="190"/>
        <end position="207"/>
    </location>
</feature>
<keyword evidence="3" id="KW-1185">Reference proteome</keyword>
<feature type="compositionally biased region" description="Basic and acidic residues" evidence="1">
    <location>
        <begin position="38"/>
        <end position="54"/>
    </location>
</feature>
<feature type="compositionally biased region" description="Low complexity" evidence="1">
    <location>
        <begin position="24"/>
        <end position="34"/>
    </location>
</feature>
<dbReference type="PANTHER" id="PTHR33673">
    <property type="entry name" value="SUPPRESSOR SRP40-LIKE PROTEIN"/>
    <property type="match status" value="1"/>
</dbReference>
<feature type="region of interest" description="Disordered" evidence="1">
    <location>
        <begin position="1"/>
        <end position="94"/>
    </location>
</feature>
<proteinExistence type="predicted"/>
<evidence type="ECO:0000313" key="2">
    <source>
        <dbReference type="EMBL" id="KAK8937172.1"/>
    </source>
</evidence>
<gene>
    <name evidence="2" type="ORF">KSP39_PZI012453</name>
</gene>
<accession>A0AAP0BF31</accession>
<name>A0AAP0BF31_9ASPA</name>